<evidence type="ECO:0000256" key="1">
    <source>
        <dbReference type="SAM" id="Coils"/>
    </source>
</evidence>
<proteinExistence type="predicted"/>
<sequence length="316" mass="35965">MYETLQYPKTPLGQSRRQEAGKANDNYETLQLGPMGKWRAGHGAQQHKARQWNMQPLLLVLLAAFLVLLATSIALGVRYWQVVTALLQSQEQLAKTRGGGSHCQKELHSCSMELQKAEAGLKQAQVKLSQARQEGNSCQRFLHWRDMDLQEARAALQQAQEQLLWLQKQAQLLSQQLKESAGAQASAFPCKATDCCPETWVLHRGKCLFLSKEKKTWEQSKEWCKQESSKLLITWDWDRTTMPSFLTNTDTSYWIGLWFHQRWIWIDETPYAHTLTPEGDGSYGVIKGGSIEAGGLNNEQFQWVCEKLPSCPGEPQ</sequence>
<dbReference type="PROSITE" id="PS50041">
    <property type="entry name" value="C_TYPE_LECTIN_2"/>
    <property type="match status" value="1"/>
</dbReference>
<dbReference type="AlphaFoldDB" id="A0A151N2K3"/>
<dbReference type="InterPro" id="IPR016186">
    <property type="entry name" value="C-type_lectin-like/link_sf"/>
</dbReference>
<evidence type="ECO:0000259" key="4">
    <source>
        <dbReference type="PROSITE" id="PS50041"/>
    </source>
</evidence>
<dbReference type="GO" id="GO:0004888">
    <property type="term" value="F:transmembrane signaling receptor activity"/>
    <property type="evidence" value="ECO:0007669"/>
    <property type="project" value="InterPro"/>
</dbReference>
<evidence type="ECO:0000256" key="3">
    <source>
        <dbReference type="SAM" id="Phobius"/>
    </source>
</evidence>
<comment type="caution">
    <text evidence="5">The sequence shown here is derived from an EMBL/GenBank/DDBJ whole genome shotgun (WGS) entry which is preliminary data.</text>
</comment>
<dbReference type="Gene3D" id="3.10.100.10">
    <property type="entry name" value="Mannose-Binding Protein A, subunit A"/>
    <property type="match status" value="1"/>
</dbReference>
<keyword evidence="1" id="KW-0175">Coiled coil</keyword>
<accession>A0A151N2K3</accession>
<evidence type="ECO:0000256" key="2">
    <source>
        <dbReference type="SAM" id="MobiDB-lite"/>
    </source>
</evidence>
<dbReference type="InterPro" id="IPR001304">
    <property type="entry name" value="C-type_lectin-like"/>
</dbReference>
<keyword evidence="3" id="KW-1133">Transmembrane helix</keyword>
<dbReference type="PANTHER" id="PTHR15028:SF6">
    <property type="entry name" value="B-CELL DIFFERENTIATION ANTIGEN CD72"/>
    <property type="match status" value="1"/>
</dbReference>
<name>A0A151N2K3_ALLMI</name>
<dbReference type="SUPFAM" id="SSF56436">
    <property type="entry name" value="C-type lectin-like"/>
    <property type="match status" value="1"/>
</dbReference>
<evidence type="ECO:0000313" key="6">
    <source>
        <dbReference type="Proteomes" id="UP000050525"/>
    </source>
</evidence>
<feature type="transmembrane region" description="Helical" evidence="3">
    <location>
        <begin position="57"/>
        <end position="80"/>
    </location>
</feature>
<dbReference type="EMBL" id="AKHW03004140">
    <property type="protein sequence ID" value="KYO30869.1"/>
    <property type="molecule type" value="Genomic_DNA"/>
</dbReference>
<dbReference type="GO" id="GO:0005886">
    <property type="term" value="C:plasma membrane"/>
    <property type="evidence" value="ECO:0007669"/>
    <property type="project" value="InterPro"/>
</dbReference>
<dbReference type="PANTHER" id="PTHR15028">
    <property type="entry name" value="CD72-RELATED"/>
    <property type="match status" value="1"/>
</dbReference>
<dbReference type="InterPro" id="IPR016187">
    <property type="entry name" value="CTDL_fold"/>
</dbReference>
<feature type="coiled-coil region" evidence="1">
    <location>
        <begin position="114"/>
        <end position="176"/>
    </location>
</feature>
<reference evidence="5 6" key="1">
    <citation type="journal article" date="2012" name="Genome Biol.">
        <title>Sequencing three crocodilian genomes to illuminate the evolution of archosaurs and amniotes.</title>
        <authorList>
            <person name="St John J.A."/>
            <person name="Braun E.L."/>
            <person name="Isberg S.R."/>
            <person name="Miles L.G."/>
            <person name="Chong A.Y."/>
            <person name="Gongora J."/>
            <person name="Dalzell P."/>
            <person name="Moran C."/>
            <person name="Bed'hom B."/>
            <person name="Abzhanov A."/>
            <person name="Burgess S.C."/>
            <person name="Cooksey A.M."/>
            <person name="Castoe T.A."/>
            <person name="Crawford N.G."/>
            <person name="Densmore L.D."/>
            <person name="Drew J.C."/>
            <person name="Edwards S.V."/>
            <person name="Faircloth B.C."/>
            <person name="Fujita M.K."/>
            <person name="Greenwold M.J."/>
            <person name="Hoffmann F.G."/>
            <person name="Howard J.M."/>
            <person name="Iguchi T."/>
            <person name="Janes D.E."/>
            <person name="Khan S.Y."/>
            <person name="Kohno S."/>
            <person name="de Koning A.J."/>
            <person name="Lance S.L."/>
            <person name="McCarthy F.M."/>
            <person name="McCormack J.E."/>
            <person name="Merchant M.E."/>
            <person name="Peterson D.G."/>
            <person name="Pollock D.D."/>
            <person name="Pourmand N."/>
            <person name="Raney B.J."/>
            <person name="Roessler K.A."/>
            <person name="Sanford J.R."/>
            <person name="Sawyer R.H."/>
            <person name="Schmidt C.J."/>
            <person name="Triplett E.W."/>
            <person name="Tuberville T.D."/>
            <person name="Venegas-Anaya M."/>
            <person name="Howard J.T."/>
            <person name="Jarvis E.D."/>
            <person name="Guillette L.J.Jr."/>
            <person name="Glenn T.C."/>
            <person name="Green R.E."/>
            <person name="Ray D.A."/>
        </authorList>
    </citation>
    <scope>NUCLEOTIDE SEQUENCE [LARGE SCALE GENOMIC DNA]</scope>
    <source>
        <strain evidence="5">KSC_2009_1</strain>
    </source>
</reference>
<dbReference type="Proteomes" id="UP000050525">
    <property type="component" value="Unassembled WGS sequence"/>
</dbReference>
<feature type="domain" description="C-type lectin" evidence="4">
    <location>
        <begin position="203"/>
        <end position="274"/>
    </location>
</feature>
<dbReference type="Pfam" id="PF00059">
    <property type="entry name" value="Lectin_C"/>
    <property type="match status" value="1"/>
</dbReference>
<gene>
    <name evidence="5" type="ORF">Y1Q_0011378</name>
</gene>
<evidence type="ECO:0000313" key="5">
    <source>
        <dbReference type="EMBL" id="KYO30869.1"/>
    </source>
</evidence>
<feature type="region of interest" description="Disordered" evidence="2">
    <location>
        <begin position="1"/>
        <end position="22"/>
    </location>
</feature>
<keyword evidence="6" id="KW-1185">Reference proteome</keyword>
<organism evidence="5 6">
    <name type="scientific">Alligator mississippiensis</name>
    <name type="common">American alligator</name>
    <dbReference type="NCBI Taxonomy" id="8496"/>
    <lineage>
        <taxon>Eukaryota</taxon>
        <taxon>Metazoa</taxon>
        <taxon>Chordata</taxon>
        <taxon>Craniata</taxon>
        <taxon>Vertebrata</taxon>
        <taxon>Euteleostomi</taxon>
        <taxon>Archelosauria</taxon>
        <taxon>Archosauria</taxon>
        <taxon>Crocodylia</taxon>
        <taxon>Alligatoridae</taxon>
        <taxon>Alligatorinae</taxon>
        <taxon>Alligator</taxon>
    </lineage>
</organism>
<dbReference type="STRING" id="8496.A0A151N2K3"/>
<protein>
    <submittedName>
        <fullName evidence="5">B-cell differentiation antigen CD72-like</fullName>
    </submittedName>
</protein>
<keyword evidence="3" id="KW-0812">Transmembrane</keyword>
<dbReference type="SMART" id="SM00034">
    <property type="entry name" value="CLECT"/>
    <property type="match status" value="1"/>
</dbReference>
<keyword evidence="3" id="KW-0472">Membrane</keyword>
<dbReference type="InterPro" id="IPR039689">
    <property type="entry name" value="CD72"/>
</dbReference>